<dbReference type="EMBL" id="WOGT01000002">
    <property type="protein sequence ID" value="MUN54536.1"/>
    <property type="molecule type" value="Genomic_DNA"/>
</dbReference>
<feature type="binding site" evidence="6">
    <location>
        <position position="52"/>
    </location>
    <ligand>
        <name>substrate</name>
    </ligand>
</feature>
<dbReference type="InterPro" id="IPR027474">
    <property type="entry name" value="L-asparaginase_N"/>
</dbReference>
<dbReference type="PANTHER" id="PTHR11707">
    <property type="entry name" value="L-ASPARAGINASE"/>
    <property type="match status" value="1"/>
</dbReference>
<feature type="domain" description="L-asparaginase N-terminal" evidence="9">
    <location>
        <begin position="4"/>
        <end position="182"/>
    </location>
</feature>
<dbReference type="PROSITE" id="PS00144">
    <property type="entry name" value="ASN_GLN_ASE_1"/>
    <property type="match status" value="1"/>
</dbReference>
<comment type="catalytic activity">
    <reaction evidence="4">
        <text>L-asparagine + H2O = L-aspartate + NH4(+)</text>
        <dbReference type="Rhea" id="RHEA:21016"/>
        <dbReference type="ChEBI" id="CHEBI:15377"/>
        <dbReference type="ChEBI" id="CHEBI:28938"/>
        <dbReference type="ChEBI" id="CHEBI:29991"/>
        <dbReference type="ChEBI" id="CHEBI:58048"/>
        <dbReference type="EC" id="3.5.1.1"/>
    </reaction>
</comment>
<comment type="similarity">
    <text evidence="1">Belongs to the asparaginase 1 family.</text>
</comment>
<evidence type="ECO:0000259" key="9">
    <source>
        <dbReference type="Pfam" id="PF00710"/>
    </source>
</evidence>
<dbReference type="InterPro" id="IPR006034">
    <property type="entry name" value="Asparaginase/glutaminase-like"/>
</dbReference>
<dbReference type="SFLD" id="SFLDS00057">
    <property type="entry name" value="Glutaminase/Asparaginase"/>
    <property type="match status" value="1"/>
</dbReference>
<evidence type="ECO:0000313" key="11">
    <source>
        <dbReference type="EMBL" id="MUN54536.1"/>
    </source>
</evidence>
<name>A0A7K1LH73_9MICC</name>
<organism evidence="11 12">
    <name type="scientific">Rothia koreensis</name>
    <dbReference type="NCBI Taxonomy" id="592378"/>
    <lineage>
        <taxon>Bacteria</taxon>
        <taxon>Bacillati</taxon>
        <taxon>Actinomycetota</taxon>
        <taxon>Actinomycetes</taxon>
        <taxon>Micrococcales</taxon>
        <taxon>Micrococcaceae</taxon>
        <taxon>Rothia</taxon>
    </lineage>
</organism>
<dbReference type="PIRSF" id="PIRSF001220">
    <property type="entry name" value="L-ASNase_gatD"/>
    <property type="match status" value="1"/>
</dbReference>
<dbReference type="Pfam" id="PF17763">
    <property type="entry name" value="Asparaginase_C"/>
    <property type="match status" value="1"/>
</dbReference>
<dbReference type="InterPro" id="IPR027475">
    <property type="entry name" value="Asparaginase/glutaminase_AS2"/>
</dbReference>
<feature type="domain" description="Asparaginase/glutaminase C-terminal" evidence="10">
    <location>
        <begin position="204"/>
        <end position="313"/>
    </location>
</feature>
<dbReference type="PIRSF" id="PIRSF500176">
    <property type="entry name" value="L_ASNase"/>
    <property type="match status" value="1"/>
</dbReference>
<dbReference type="InterPro" id="IPR027473">
    <property type="entry name" value="L-asparaginase_C"/>
</dbReference>
<dbReference type="Pfam" id="PF00710">
    <property type="entry name" value="Asparaginase"/>
    <property type="match status" value="1"/>
</dbReference>
<evidence type="ECO:0000313" key="12">
    <source>
        <dbReference type="Proteomes" id="UP000462152"/>
    </source>
</evidence>
<sequence>MPLVQVLGTGGTIASHGQESGGAVASSSVDDLMTGALDDVEVRTRDVMMTGSYRLGLSDLRKVVASIEAEAADPRLDGIVVTHGTDTLEESAFLAELVRQGPAPVVFTGAQRTPDEPDADGPRNLHDAIRAASASVTRGWGSVVCFNGRIHSSRGVFKSHTLASNAFTGCTVLAEIFGRNVYAEAAPARRPILPQPDENFDSVRVEIIPVFPGSDPSLMDWCIDAGAHGVVLLGTGSGNAGPGYCDVVRRAVAAGVPVILASRVPFGPIRPLYGNGGGVDLERAGAVPAGTLGPYQARILTALLISHGFRGREFTHEFTRRL</sequence>
<dbReference type="PROSITE" id="PS51732">
    <property type="entry name" value="ASN_GLN_ASE_3"/>
    <property type="match status" value="1"/>
</dbReference>
<evidence type="ECO:0000256" key="6">
    <source>
        <dbReference type="PIRSR" id="PIRSR001220-2"/>
    </source>
</evidence>
<keyword evidence="3" id="KW-0378">Hydrolase</keyword>
<dbReference type="InterPro" id="IPR036152">
    <property type="entry name" value="Asp/glu_Ase-like_sf"/>
</dbReference>
<feature type="active site" evidence="7">
    <location>
        <position position="12"/>
    </location>
</feature>
<evidence type="ECO:0000256" key="3">
    <source>
        <dbReference type="ARBA" id="ARBA00022801"/>
    </source>
</evidence>
<evidence type="ECO:0000256" key="2">
    <source>
        <dbReference type="ARBA" id="ARBA00012920"/>
    </source>
</evidence>
<accession>A0A7K1LH73</accession>
<dbReference type="PROSITE" id="PS00917">
    <property type="entry name" value="ASN_GLN_ASE_2"/>
    <property type="match status" value="1"/>
</dbReference>
<keyword evidence="12" id="KW-1185">Reference proteome</keyword>
<comment type="caution">
    <text evidence="11">The sequence shown here is derived from an EMBL/GenBank/DDBJ whole genome shotgun (WGS) entry which is preliminary data.</text>
</comment>
<dbReference type="PRINTS" id="PR00139">
    <property type="entry name" value="ASNGLNASE"/>
</dbReference>
<evidence type="ECO:0000256" key="1">
    <source>
        <dbReference type="ARBA" id="ARBA00010518"/>
    </source>
</evidence>
<proteinExistence type="inferred from homology"/>
<dbReference type="Gene3D" id="3.40.50.1170">
    <property type="entry name" value="L-asparaginase, N-terminal domain"/>
    <property type="match status" value="1"/>
</dbReference>
<dbReference type="RefSeq" id="WP_129315141.1">
    <property type="nucleotide sequence ID" value="NZ_NOIQ01000004.1"/>
</dbReference>
<dbReference type="AlphaFoldDB" id="A0A7K1LH73"/>
<reference evidence="11 12" key="1">
    <citation type="submission" date="2019-12" db="EMBL/GenBank/DDBJ databases">
        <authorList>
            <person name="Li J."/>
            <person name="Shi Y."/>
            <person name="Xu G."/>
            <person name="Xiao D."/>
            <person name="Ran X."/>
        </authorList>
    </citation>
    <scope>NUCLEOTIDE SEQUENCE [LARGE SCALE GENOMIC DNA]</scope>
    <source>
        <strain evidence="11 12">JCM 15915</strain>
    </source>
</reference>
<evidence type="ECO:0000259" key="10">
    <source>
        <dbReference type="Pfam" id="PF17763"/>
    </source>
</evidence>
<evidence type="ECO:0000256" key="8">
    <source>
        <dbReference type="PROSITE-ProRule" id="PRU10100"/>
    </source>
</evidence>
<dbReference type="InterPro" id="IPR037152">
    <property type="entry name" value="L-asparaginase_N_sf"/>
</dbReference>
<dbReference type="EC" id="3.5.1.1" evidence="2"/>
<dbReference type="CDD" id="cd08964">
    <property type="entry name" value="L-asparaginase_II"/>
    <property type="match status" value="1"/>
</dbReference>
<evidence type="ECO:0000256" key="7">
    <source>
        <dbReference type="PROSITE-ProRule" id="PRU10099"/>
    </source>
</evidence>
<protein>
    <recommendedName>
        <fullName evidence="2">asparaginase</fullName>
        <ecNumber evidence="2">3.5.1.1</ecNumber>
    </recommendedName>
</protein>
<evidence type="ECO:0000256" key="4">
    <source>
        <dbReference type="ARBA" id="ARBA00049366"/>
    </source>
</evidence>
<feature type="active site" description="O-isoaspartyl threonine intermediate" evidence="5">
    <location>
        <position position="12"/>
    </location>
</feature>
<dbReference type="PANTHER" id="PTHR11707:SF28">
    <property type="entry name" value="60 KDA LYSOPHOSPHOLIPASE"/>
    <property type="match status" value="1"/>
</dbReference>
<gene>
    <name evidence="11" type="ORF">GMA10_04805</name>
</gene>
<dbReference type="InterPro" id="IPR040919">
    <property type="entry name" value="Asparaginase_C"/>
</dbReference>
<dbReference type="SUPFAM" id="SSF53774">
    <property type="entry name" value="Glutaminase/Asparaginase"/>
    <property type="match status" value="1"/>
</dbReference>
<dbReference type="GO" id="GO:0004067">
    <property type="term" value="F:asparaginase activity"/>
    <property type="evidence" value="ECO:0007669"/>
    <property type="project" value="UniProtKB-UniRule"/>
</dbReference>
<dbReference type="OrthoDB" id="9788068at2"/>
<dbReference type="InterPro" id="IPR004550">
    <property type="entry name" value="AsnASE_II"/>
</dbReference>
<dbReference type="GO" id="GO:0006528">
    <property type="term" value="P:asparagine metabolic process"/>
    <property type="evidence" value="ECO:0007669"/>
    <property type="project" value="InterPro"/>
</dbReference>
<feature type="active site" evidence="8">
    <location>
        <position position="85"/>
    </location>
</feature>
<evidence type="ECO:0000256" key="5">
    <source>
        <dbReference type="PIRSR" id="PIRSR001220-1"/>
    </source>
</evidence>
<feature type="binding site" evidence="6">
    <location>
        <begin position="85"/>
        <end position="86"/>
    </location>
    <ligand>
        <name>substrate</name>
    </ligand>
</feature>
<dbReference type="Proteomes" id="UP000462152">
    <property type="component" value="Unassembled WGS sequence"/>
</dbReference>
<dbReference type="Gene3D" id="3.40.50.40">
    <property type="match status" value="1"/>
</dbReference>
<dbReference type="InterPro" id="IPR020827">
    <property type="entry name" value="Asparaginase/glutaminase_AS1"/>
</dbReference>
<dbReference type="SMART" id="SM00870">
    <property type="entry name" value="Asparaginase"/>
    <property type="match status" value="1"/>
</dbReference>